<sequence>MPTASSASISVSAQAYAKIVLHSAKYPASTVRGLLIGRAGAAAAAAAAQVDVDVLDIIPLVHHWTDLAPATEIGCALAQAHLASPSSTCAGASIVGLYEAPALMGVREPSRAGVKLARKIASLPFEGGSGGAVVLVVNNSLLLSPSSGHALLPFHLPPSSSSAAAQLPEPSSLPSSSTKLASEAATIAAVAEMVQRGLAEQFVDFDDHLADTRKDWLANSVPLAV</sequence>
<name>A0AAN6JNF5_9BASI</name>
<feature type="domain" description="MPN" evidence="2">
    <location>
        <begin position="9"/>
        <end position="160"/>
    </location>
</feature>
<dbReference type="PANTHER" id="PTHR12941:SF10">
    <property type="entry name" value="ER MEMBRANE PROTEIN COMPLEX SUBUNIT 8_9 HOMOLOG"/>
    <property type="match status" value="1"/>
</dbReference>
<organism evidence="3 4">
    <name type="scientific">Tilletia horrida</name>
    <dbReference type="NCBI Taxonomy" id="155126"/>
    <lineage>
        <taxon>Eukaryota</taxon>
        <taxon>Fungi</taxon>
        <taxon>Dikarya</taxon>
        <taxon>Basidiomycota</taxon>
        <taxon>Ustilaginomycotina</taxon>
        <taxon>Exobasidiomycetes</taxon>
        <taxon>Tilletiales</taxon>
        <taxon>Tilletiaceae</taxon>
        <taxon>Tilletia</taxon>
    </lineage>
</organism>
<proteinExistence type="inferred from homology"/>
<evidence type="ECO:0000313" key="4">
    <source>
        <dbReference type="Proteomes" id="UP001176521"/>
    </source>
</evidence>
<evidence type="ECO:0000259" key="2">
    <source>
        <dbReference type="PROSITE" id="PS50249"/>
    </source>
</evidence>
<dbReference type="InterPro" id="IPR037518">
    <property type="entry name" value="MPN"/>
</dbReference>
<dbReference type="Proteomes" id="UP001176521">
    <property type="component" value="Unassembled WGS sequence"/>
</dbReference>
<gene>
    <name evidence="3" type="ORF">OC842_000402</name>
</gene>
<protein>
    <recommendedName>
        <fullName evidence="2">MPN domain-containing protein</fullName>
    </recommendedName>
</protein>
<reference evidence="3" key="1">
    <citation type="journal article" date="2023" name="PhytoFront">
        <title>Draft Genome Resources of Seven Strains of Tilletia horrida, Causal Agent of Kernel Smut of Rice.</title>
        <authorList>
            <person name="Khanal S."/>
            <person name="Antony Babu S."/>
            <person name="Zhou X.G."/>
        </authorList>
    </citation>
    <scope>NUCLEOTIDE SEQUENCE</scope>
    <source>
        <strain evidence="3">TX3</strain>
    </source>
</reference>
<evidence type="ECO:0000256" key="1">
    <source>
        <dbReference type="ARBA" id="ARBA00007461"/>
    </source>
</evidence>
<dbReference type="GO" id="GO:0072546">
    <property type="term" value="C:EMC complex"/>
    <property type="evidence" value="ECO:0007669"/>
    <property type="project" value="InterPro"/>
</dbReference>
<dbReference type="CDD" id="cd08060">
    <property type="entry name" value="MPN_UPF0172"/>
    <property type="match status" value="1"/>
</dbReference>
<dbReference type="InterPro" id="IPR005366">
    <property type="entry name" value="EMC8/9"/>
</dbReference>
<dbReference type="EMBL" id="JAPDMQ010000011">
    <property type="protein sequence ID" value="KAK0540547.1"/>
    <property type="molecule type" value="Genomic_DNA"/>
</dbReference>
<dbReference type="PANTHER" id="PTHR12941">
    <property type="entry name" value="ER MEMBRANE PROTEIN COMPLEX"/>
    <property type="match status" value="1"/>
</dbReference>
<accession>A0AAN6JNF5</accession>
<keyword evidence="4" id="KW-1185">Reference proteome</keyword>
<dbReference type="AlphaFoldDB" id="A0AAN6JNF5"/>
<dbReference type="Pfam" id="PF03665">
    <property type="entry name" value="UPF0172"/>
    <property type="match status" value="1"/>
</dbReference>
<comment type="similarity">
    <text evidence="1">Belongs to the EMC8/EMC9 family.</text>
</comment>
<comment type="caution">
    <text evidence="3">The sequence shown here is derived from an EMBL/GenBank/DDBJ whole genome shotgun (WGS) entry which is preliminary data.</text>
</comment>
<dbReference type="PROSITE" id="PS50249">
    <property type="entry name" value="MPN"/>
    <property type="match status" value="1"/>
</dbReference>
<evidence type="ECO:0000313" key="3">
    <source>
        <dbReference type="EMBL" id="KAK0540547.1"/>
    </source>
</evidence>